<sequence length="432" mass="46988">MATKIVMPQLGESIVEGTVTGWHKQVGDEINEFDPLLDVETDKVTSEIPSPASGTVLKILVHEGETVAVGTVLAWVGEPGEEISAADEKVIHHHEPHETPDIESIIDEPVLQRPAGRNEELGYISPVVARLAREKGVDLTKVKGTGMDGRITKKDVQNYLKEHQGVAEAEIPIWETPADGDLFRPTELIFAKKVEEPVPTSRPEVSAIPGETLALTPMRRRIAEHMVQSVHSAPHVTTVMEADMSQVARHRTIINQEVGKEVNVTYTAYILSAIVTGLKAVPLANSTWTETGIRIHKQINLGMAVALPDGGLIVPVIKNADELSLIGLAKKINDLAERARRGQLKPDEVQNGTFSLTNHGIQGSLFATPIINQPQSGILGAGLIQKRPVVVNDAIAIKPMMYLSYSFDHRILDGASADTFLAKVVDALENWQ</sequence>
<keyword evidence="3 6" id="KW-0808">Transferase</keyword>
<dbReference type="InterPro" id="IPR000089">
    <property type="entry name" value="Biotin_lipoyl"/>
</dbReference>
<dbReference type="Pfam" id="PF00198">
    <property type="entry name" value="2-oxoacid_dh"/>
    <property type="match status" value="1"/>
</dbReference>
<dbReference type="SUPFAM" id="SSF47005">
    <property type="entry name" value="Peripheral subunit-binding domain of 2-oxo acid dehydrogenase complex"/>
    <property type="match status" value="1"/>
</dbReference>
<dbReference type="PROSITE" id="PS51826">
    <property type="entry name" value="PSBD"/>
    <property type="match status" value="1"/>
</dbReference>
<dbReference type="PROSITE" id="PS00189">
    <property type="entry name" value="LIPOYL"/>
    <property type="match status" value="1"/>
</dbReference>
<dbReference type="RefSeq" id="WP_087861247.1">
    <property type="nucleotide sequence ID" value="NZ_LT859958.1"/>
</dbReference>
<dbReference type="InterPro" id="IPR004167">
    <property type="entry name" value="PSBD"/>
</dbReference>
<dbReference type="PROSITE" id="PS50968">
    <property type="entry name" value="BIOTINYL_LIPOYL"/>
    <property type="match status" value="1"/>
</dbReference>
<evidence type="ECO:0000313" key="10">
    <source>
        <dbReference type="Proteomes" id="UP000195514"/>
    </source>
</evidence>
<gene>
    <name evidence="9" type="ORF">CFX1CAM_0236</name>
</gene>
<feature type="domain" description="Peripheral subunit-binding (PSBD)" evidence="8">
    <location>
        <begin position="123"/>
        <end position="160"/>
    </location>
</feature>
<dbReference type="Gene3D" id="2.40.50.100">
    <property type="match status" value="1"/>
</dbReference>
<dbReference type="InterPro" id="IPR023213">
    <property type="entry name" value="CAT-like_dom_sf"/>
</dbReference>
<dbReference type="InterPro" id="IPR003016">
    <property type="entry name" value="2-oxoA_DH_lipoyl-BS"/>
</dbReference>
<evidence type="ECO:0000256" key="5">
    <source>
        <dbReference type="ARBA" id="ARBA00023315"/>
    </source>
</evidence>
<dbReference type="OrthoDB" id="9805770at2"/>
<evidence type="ECO:0000256" key="1">
    <source>
        <dbReference type="ARBA" id="ARBA00001938"/>
    </source>
</evidence>
<evidence type="ECO:0000259" key="7">
    <source>
        <dbReference type="PROSITE" id="PS50968"/>
    </source>
</evidence>
<dbReference type="EMBL" id="LT859958">
    <property type="protein sequence ID" value="SMX53302.1"/>
    <property type="molecule type" value="Genomic_DNA"/>
</dbReference>
<dbReference type="EC" id="2.3.1.-" evidence="6"/>
<comment type="similarity">
    <text evidence="2 6">Belongs to the 2-oxoacid dehydrogenase family.</text>
</comment>
<accession>A0A1Y6K0T8</accession>
<evidence type="ECO:0000256" key="4">
    <source>
        <dbReference type="ARBA" id="ARBA00022823"/>
    </source>
</evidence>
<dbReference type="Proteomes" id="UP000195514">
    <property type="component" value="Chromosome I"/>
</dbReference>
<keyword evidence="5 6" id="KW-0012">Acyltransferase</keyword>
<evidence type="ECO:0000259" key="8">
    <source>
        <dbReference type="PROSITE" id="PS51826"/>
    </source>
</evidence>
<dbReference type="CDD" id="cd06849">
    <property type="entry name" value="lipoyl_domain"/>
    <property type="match status" value="1"/>
</dbReference>
<dbReference type="InterPro" id="IPR050743">
    <property type="entry name" value="2-oxoacid_DH_E2_comp"/>
</dbReference>
<dbReference type="GO" id="GO:0016407">
    <property type="term" value="F:acetyltransferase activity"/>
    <property type="evidence" value="ECO:0007669"/>
    <property type="project" value="TreeGrafter"/>
</dbReference>
<dbReference type="Pfam" id="PF00364">
    <property type="entry name" value="Biotin_lipoyl"/>
    <property type="match status" value="1"/>
</dbReference>
<evidence type="ECO:0000313" key="9">
    <source>
        <dbReference type="EMBL" id="SMX53302.1"/>
    </source>
</evidence>
<dbReference type="SUPFAM" id="SSF51230">
    <property type="entry name" value="Single hybrid motif"/>
    <property type="match status" value="1"/>
</dbReference>
<dbReference type="InterPro" id="IPR011053">
    <property type="entry name" value="Single_hybrid_motif"/>
</dbReference>
<evidence type="ECO:0000256" key="3">
    <source>
        <dbReference type="ARBA" id="ARBA00022679"/>
    </source>
</evidence>
<dbReference type="PANTHER" id="PTHR43178:SF5">
    <property type="entry name" value="LIPOAMIDE ACYLTRANSFERASE COMPONENT OF BRANCHED-CHAIN ALPHA-KETO ACID DEHYDROGENASE COMPLEX, MITOCHONDRIAL"/>
    <property type="match status" value="1"/>
</dbReference>
<dbReference type="SUPFAM" id="SSF52777">
    <property type="entry name" value="CoA-dependent acyltransferases"/>
    <property type="match status" value="1"/>
</dbReference>
<organism evidence="9 10">
    <name type="scientific">Candidatus Brevifilum fermentans</name>
    <dbReference type="NCBI Taxonomy" id="1986204"/>
    <lineage>
        <taxon>Bacteria</taxon>
        <taxon>Bacillati</taxon>
        <taxon>Chloroflexota</taxon>
        <taxon>Anaerolineae</taxon>
        <taxon>Anaerolineales</taxon>
        <taxon>Anaerolineaceae</taxon>
        <taxon>Candidatus Brevifilum</taxon>
    </lineage>
</organism>
<dbReference type="GO" id="GO:0005737">
    <property type="term" value="C:cytoplasm"/>
    <property type="evidence" value="ECO:0007669"/>
    <property type="project" value="TreeGrafter"/>
</dbReference>
<comment type="cofactor">
    <cofactor evidence="1 6">
        <name>(R)-lipoate</name>
        <dbReference type="ChEBI" id="CHEBI:83088"/>
    </cofactor>
</comment>
<dbReference type="Gene3D" id="3.30.559.10">
    <property type="entry name" value="Chloramphenicol acetyltransferase-like domain"/>
    <property type="match status" value="1"/>
</dbReference>
<evidence type="ECO:0000256" key="2">
    <source>
        <dbReference type="ARBA" id="ARBA00007317"/>
    </source>
</evidence>
<keyword evidence="4 6" id="KW-0450">Lipoyl</keyword>
<reference evidence="10" key="1">
    <citation type="submission" date="2017-05" db="EMBL/GenBank/DDBJ databases">
        <authorList>
            <person name="Kirkegaard R."/>
            <person name="Mcilroy J S."/>
        </authorList>
    </citation>
    <scope>NUCLEOTIDE SEQUENCE [LARGE SCALE GENOMIC DNA]</scope>
</reference>
<keyword evidence="10" id="KW-1185">Reference proteome</keyword>
<dbReference type="PANTHER" id="PTHR43178">
    <property type="entry name" value="DIHYDROLIPOAMIDE ACETYLTRANSFERASE COMPONENT OF PYRUVATE DEHYDROGENASE COMPLEX"/>
    <property type="match status" value="1"/>
</dbReference>
<dbReference type="Pfam" id="PF02817">
    <property type="entry name" value="E3_binding"/>
    <property type="match status" value="1"/>
</dbReference>
<dbReference type="Gene3D" id="4.10.320.10">
    <property type="entry name" value="E3-binding domain"/>
    <property type="match status" value="1"/>
</dbReference>
<name>A0A1Y6K0T8_9CHLR</name>
<dbReference type="AlphaFoldDB" id="A0A1Y6K0T8"/>
<dbReference type="KEGG" id="abat:CFX1CAM_0236"/>
<dbReference type="GO" id="GO:0031405">
    <property type="term" value="F:lipoic acid binding"/>
    <property type="evidence" value="ECO:0007669"/>
    <property type="project" value="TreeGrafter"/>
</dbReference>
<evidence type="ECO:0000256" key="6">
    <source>
        <dbReference type="RuleBase" id="RU003423"/>
    </source>
</evidence>
<dbReference type="InterPro" id="IPR001078">
    <property type="entry name" value="2-oxoacid_DH_actylTfrase"/>
</dbReference>
<protein>
    <recommendedName>
        <fullName evidence="6">Dihydrolipoamide acetyltransferase component of pyruvate dehydrogenase complex</fullName>
        <ecNumber evidence="6">2.3.1.-</ecNumber>
    </recommendedName>
</protein>
<proteinExistence type="inferred from homology"/>
<dbReference type="InterPro" id="IPR036625">
    <property type="entry name" value="E3-bd_dom_sf"/>
</dbReference>
<feature type="domain" description="Lipoyl-binding" evidence="7">
    <location>
        <begin position="2"/>
        <end position="77"/>
    </location>
</feature>